<feature type="chain" id="PRO_5009385539" description="GPI anchored protein" evidence="2">
    <location>
        <begin position="21"/>
        <end position="265"/>
    </location>
</feature>
<keyword evidence="5" id="KW-1185">Reference proteome</keyword>
<dbReference type="EnsemblFungi" id="MAPG_05833T0">
    <property type="protein sequence ID" value="MAPG_05833T0"/>
    <property type="gene ID" value="MAPG_05833"/>
</dbReference>
<reference evidence="4" key="4">
    <citation type="journal article" date="2015" name="G3 (Bethesda)">
        <title>Genome sequences of three phytopathogenic species of the Magnaporthaceae family of fungi.</title>
        <authorList>
            <person name="Okagaki L.H."/>
            <person name="Nunes C.C."/>
            <person name="Sailsbery J."/>
            <person name="Clay B."/>
            <person name="Brown D."/>
            <person name="John T."/>
            <person name="Oh Y."/>
            <person name="Young N."/>
            <person name="Fitzgerald M."/>
            <person name="Haas B.J."/>
            <person name="Zeng Q."/>
            <person name="Young S."/>
            <person name="Adiconis X."/>
            <person name="Fan L."/>
            <person name="Levin J.Z."/>
            <person name="Mitchell T.K."/>
            <person name="Okubara P.A."/>
            <person name="Farman M.L."/>
            <person name="Kohn L.M."/>
            <person name="Birren B."/>
            <person name="Ma L.-J."/>
            <person name="Dean R.A."/>
        </authorList>
    </citation>
    <scope>NUCLEOTIDE SEQUENCE</scope>
    <source>
        <strain evidence="4">ATCC 64411 / 73-15</strain>
    </source>
</reference>
<reference evidence="3" key="1">
    <citation type="submission" date="2010-05" db="EMBL/GenBank/DDBJ databases">
        <title>The Genome Sequence of Magnaporthe poae strain ATCC 64411.</title>
        <authorList>
            <consortium name="The Broad Institute Genome Sequencing Platform"/>
            <consortium name="Broad Institute Genome Sequencing Center for Infectious Disease"/>
            <person name="Ma L.-J."/>
            <person name="Dead R."/>
            <person name="Young S."/>
            <person name="Zeng Q."/>
            <person name="Koehrsen M."/>
            <person name="Alvarado L."/>
            <person name="Berlin A."/>
            <person name="Chapman S.B."/>
            <person name="Chen Z."/>
            <person name="Freedman E."/>
            <person name="Gellesch M."/>
            <person name="Goldberg J."/>
            <person name="Griggs A."/>
            <person name="Gujja S."/>
            <person name="Heilman E.R."/>
            <person name="Heiman D."/>
            <person name="Hepburn T."/>
            <person name="Howarth C."/>
            <person name="Jen D."/>
            <person name="Larson L."/>
            <person name="Mehta T."/>
            <person name="Neiman D."/>
            <person name="Pearson M."/>
            <person name="Roberts A."/>
            <person name="Saif S."/>
            <person name="Shea T."/>
            <person name="Shenoy N."/>
            <person name="Sisk P."/>
            <person name="Stolte C."/>
            <person name="Sykes S."/>
            <person name="Walk T."/>
            <person name="White J."/>
            <person name="Yandava C."/>
            <person name="Haas B."/>
            <person name="Nusbaum C."/>
            <person name="Birren B."/>
        </authorList>
    </citation>
    <scope>NUCLEOTIDE SEQUENCE</scope>
    <source>
        <strain evidence="3">ATCC 64411</strain>
    </source>
</reference>
<feature type="compositionally biased region" description="Polar residues" evidence="1">
    <location>
        <begin position="225"/>
        <end position="239"/>
    </location>
</feature>
<evidence type="ECO:0000313" key="5">
    <source>
        <dbReference type="Proteomes" id="UP000011715"/>
    </source>
</evidence>
<name>A0A0C4E0F9_MAGP6</name>
<dbReference type="VEuPathDB" id="FungiDB:MAPG_05833"/>
<proteinExistence type="predicted"/>
<gene>
    <name evidence="3" type="ORF">MAPG_05833</name>
</gene>
<dbReference type="EMBL" id="ADBL01001392">
    <property type="status" value="NOT_ANNOTATED_CDS"/>
    <property type="molecule type" value="Genomic_DNA"/>
</dbReference>
<dbReference type="EMBL" id="GL876969">
    <property type="protein sequence ID" value="KLU86824.1"/>
    <property type="molecule type" value="Genomic_DNA"/>
</dbReference>
<dbReference type="OrthoDB" id="10586363at2759"/>
<keyword evidence="2" id="KW-0732">Signal</keyword>
<evidence type="ECO:0000313" key="3">
    <source>
        <dbReference type="EMBL" id="KLU86824.1"/>
    </source>
</evidence>
<protein>
    <recommendedName>
        <fullName evidence="6">GPI anchored protein</fullName>
    </recommendedName>
</protein>
<evidence type="ECO:0000313" key="4">
    <source>
        <dbReference type="EnsemblFungi" id="MAPG_05833T0"/>
    </source>
</evidence>
<reference evidence="3" key="3">
    <citation type="submission" date="2011-03" db="EMBL/GenBank/DDBJ databases">
        <title>Annotation of Magnaporthe poae ATCC 64411.</title>
        <authorList>
            <person name="Ma L.-J."/>
            <person name="Dead R."/>
            <person name="Young S.K."/>
            <person name="Zeng Q."/>
            <person name="Gargeya S."/>
            <person name="Fitzgerald M."/>
            <person name="Haas B."/>
            <person name="Abouelleil A."/>
            <person name="Alvarado L."/>
            <person name="Arachchi H.M."/>
            <person name="Berlin A."/>
            <person name="Brown A."/>
            <person name="Chapman S.B."/>
            <person name="Chen Z."/>
            <person name="Dunbar C."/>
            <person name="Freedman E."/>
            <person name="Gearin G."/>
            <person name="Gellesch M."/>
            <person name="Goldberg J."/>
            <person name="Griggs A."/>
            <person name="Gujja S."/>
            <person name="Heiman D."/>
            <person name="Howarth C."/>
            <person name="Larson L."/>
            <person name="Lui A."/>
            <person name="MacDonald P.J.P."/>
            <person name="Mehta T."/>
            <person name="Montmayeur A."/>
            <person name="Murphy C."/>
            <person name="Neiman D."/>
            <person name="Pearson M."/>
            <person name="Priest M."/>
            <person name="Roberts A."/>
            <person name="Saif S."/>
            <person name="Shea T."/>
            <person name="Shenoy N."/>
            <person name="Sisk P."/>
            <person name="Stolte C."/>
            <person name="Sykes S."/>
            <person name="Yandava C."/>
            <person name="Wortman J."/>
            <person name="Nusbaum C."/>
            <person name="Birren B."/>
        </authorList>
    </citation>
    <scope>NUCLEOTIDE SEQUENCE</scope>
    <source>
        <strain evidence="3">ATCC 64411</strain>
    </source>
</reference>
<evidence type="ECO:0008006" key="6">
    <source>
        <dbReference type="Google" id="ProtNLM"/>
    </source>
</evidence>
<dbReference type="AlphaFoldDB" id="A0A0C4E0F9"/>
<accession>A0A0C4E0F9</accession>
<sequence>MRSKSIIALSTLAAASAAAASQSTTASSSLLQQATATTPPSASVATTTVNVWLFNLSPDNVTFPVSASVVDGGSSGAKNWTTYSLNCNTAELLCRESLNGLTYMTGPVLSAMWTSSGGDVGLFTTISEMPTDTHAMSPSLLATATTTPPSAETVRVGTTRSGSCGIATGCVDEAVTVQVEKGHTVKSYESASISVSVISSIPLTVTSSISAAATPAANTTTVSSGVNSATPTSTKSSTGGVPRATGGAYAAGAAVVAAVGGIWVL</sequence>
<evidence type="ECO:0000256" key="2">
    <source>
        <dbReference type="SAM" id="SignalP"/>
    </source>
</evidence>
<dbReference type="eggNOG" id="ENOG502RMU7">
    <property type="taxonomic scope" value="Eukaryota"/>
</dbReference>
<dbReference type="Proteomes" id="UP000011715">
    <property type="component" value="Unassembled WGS sequence"/>
</dbReference>
<evidence type="ECO:0000256" key="1">
    <source>
        <dbReference type="SAM" id="MobiDB-lite"/>
    </source>
</evidence>
<reference evidence="4" key="5">
    <citation type="submission" date="2015-06" db="UniProtKB">
        <authorList>
            <consortium name="EnsemblFungi"/>
        </authorList>
    </citation>
    <scope>IDENTIFICATION</scope>
    <source>
        <strain evidence="4">ATCC 64411</strain>
    </source>
</reference>
<organism evidence="4 5">
    <name type="scientific">Magnaporthiopsis poae (strain ATCC 64411 / 73-15)</name>
    <name type="common">Kentucky bluegrass fungus</name>
    <name type="synonym">Magnaporthe poae</name>
    <dbReference type="NCBI Taxonomy" id="644358"/>
    <lineage>
        <taxon>Eukaryota</taxon>
        <taxon>Fungi</taxon>
        <taxon>Dikarya</taxon>
        <taxon>Ascomycota</taxon>
        <taxon>Pezizomycotina</taxon>
        <taxon>Sordariomycetes</taxon>
        <taxon>Sordariomycetidae</taxon>
        <taxon>Magnaporthales</taxon>
        <taxon>Magnaporthaceae</taxon>
        <taxon>Magnaporthiopsis</taxon>
    </lineage>
</organism>
<reference evidence="5" key="2">
    <citation type="submission" date="2010-05" db="EMBL/GenBank/DDBJ databases">
        <title>The genome sequence of Magnaporthe poae strain ATCC 64411.</title>
        <authorList>
            <person name="Ma L.-J."/>
            <person name="Dead R."/>
            <person name="Young S."/>
            <person name="Zeng Q."/>
            <person name="Koehrsen M."/>
            <person name="Alvarado L."/>
            <person name="Berlin A."/>
            <person name="Chapman S.B."/>
            <person name="Chen Z."/>
            <person name="Freedman E."/>
            <person name="Gellesch M."/>
            <person name="Goldberg J."/>
            <person name="Griggs A."/>
            <person name="Gujja S."/>
            <person name="Heilman E.R."/>
            <person name="Heiman D."/>
            <person name="Hepburn T."/>
            <person name="Howarth C."/>
            <person name="Jen D."/>
            <person name="Larson L."/>
            <person name="Mehta T."/>
            <person name="Neiman D."/>
            <person name="Pearson M."/>
            <person name="Roberts A."/>
            <person name="Saif S."/>
            <person name="Shea T."/>
            <person name="Shenoy N."/>
            <person name="Sisk P."/>
            <person name="Stolte C."/>
            <person name="Sykes S."/>
            <person name="Walk T."/>
            <person name="White J."/>
            <person name="Yandava C."/>
            <person name="Haas B."/>
            <person name="Nusbaum C."/>
            <person name="Birren B."/>
        </authorList>
    </citation>
    <scope>NUCLEOTIDE SEQUENCE [LARGE SCALE GENOMIC DNA]</scope>
    <source>
        <strain evidence="5">ATCC 64411 / 73-15</strain>
    </source>
</reference>
<feature type="signal peptide" evidence="2">
    <location>
        <begin position="1"/>
        <end position="20"/>
    </location>
</feature>
<feature type="region of interest" description="Disordered" evidence="1">
    <location>
        <begin position="216"/>
        <end position="242"/>
    </location>
</feature>